<evidence type="ECO:0000256" key="2">
    <source>
        <dbReference type="ARBA" id="ARBA00022723"/>
    </source>
</evidence>
<feature type="non-terminal residue" evidence="5">
    <location>
        <position position="1"/>
    </location>
</feature>
<evidence type="ECO:0000313" key="6">
    <source>
        <dbReference type="EMBL" id="CAF4443647.1"/>
    </source>
</evidence>
<proteinExistence type="inferred from homology"/>
<feature type="non-terminal residue" evidence="5">
    <location>
        <position position="89"/>
    </location>
</feature>
<evidence type="ECO:0000256" key="1">
    <source>
        <dbReference type="ARBA" id="ARBA00005495"/>
    </source>
</evidence>
<dbReference type="EMBL" id="CAJOBH010038738">
    <property type="protein sequence ID" value="CAF4316928.1"/>
    <property type="molecule type" value="Genomic_DNA"/>
</dbReference>
<dbReference type="Gene3D" id="2.170.150.70">
    <property type="match status" value="1"/>
</dbReference>
<evidence type="ECO:0000256" key="3">
    <source>
        <dbReference type="ARBA" id="ARBA00022833"/>
    </source>
</evidence>
<reference evidence="5" key="1">
    <citation type="submission" date="2021-02" db="EMBL/GenBank/DDBJ databases">
        <authorList>
            <person name="Nowell W R."/>
        </authorList>
    </citation>
    <scope>NUCLEOTIDE SEQUENCE</scope>
</reference>
<dbReference type="PANTHER" id="PTHR28620">
    <property type="entry name" value="CENTROMERE PROTEIN V"/>
    <property type="match status" value="1"/>
</dbReference>
<dbReference type="PANTHER" id="PTHR28620:SF1">
    <property type="entry name" value="CENP-V_GFA DOMAIN-CONTAINING PROTEIN"/>
    <property type="match status" value="1"/>
</dbReference>
<dbReference type="InterPro" id="IPR011057">
    <property type="entry name" value="Mss4-like_sf"/>
</dbReference>
<dbReference type="GO" id="GO:0016846">
    <property type="term" value="F:carbon-sulfur lyase activity"/>
    <property type="evidence" value="ECO:0007669"/>
    <property type="project" value="InterPro"/>
</dbReference>
<dbReference type="AlphaFoldDB" id="A0A8S2U610"/>
<dbReference type="InterPro" id="IPR006913">
    <property type="entry name" value="CENP-V/GFA"/>
</dbReference>
<dbReference type="EMBL" id="CAJOBJ010067036">
    <property type="protein sequence ID" value="CAF4443647.1"/>
    <property type="molecule type" value="Genomic_DNA"/>
</dbReference>
<keyword evidence="3" id="KW-0862">Zinc</keyword>
<evidence type="ECO:0000313" key="5">
    <source>
        <dbReference type="EMBL" id="CAF4316928.1"/>
    </source>
</evidence>
<gene>
    <name evidence="5" type="ORF">BYL167_LOCUS28125</name>
    <name evidence="6" type="ORF">GIL414_LOCUS32097</name>
</gene>
<sequence length="89" mass="10244">HCGAVKFEVEAPADLCVFRCNCSICRKKQNNHFIIPKRQFFLLTGADYLTTYTFNTNKAQHLFCRQCGVQSFYSPRSNPDCYGVMPHCI</sequence>
<evidence type="ECO:0000259" key="4">
    <source>
        <dbReference type="PROSITE" id="PS51891"/>
    </source>
</evidence>
<dbReference type="Pfam" id="PF04828">
    <property type="entry name" value="GFA"/>
    <property type="match status" value="1"/>
</dbReference>
<accession>A0A8S2U610</accession>
<keyword evidence="2" id="KW-0479">Metal-binding</keyword>
<name>A0A8S2U610_9BILA</name>
<comment type="caution">
    <text evidence="5">The sequence shown here is derived from an EMBL/GenBank/DDBJ whole genome shotgun (WGS) entry which is preliminary data.</text>
</comment>
<dbReference type="PROSITE" id="PS51891">
    <property type="entry name" value="CENP_V_GFA"/>
    <property type="match status" value="1"/>
</dbReference>
<organism evidence="5 7">
    <name type="scientific">Rotaria magnacalcarata</name>
    <dbReference type="NCBI Taxonomy" id="392030"/>
    <lineage>
        <taxon>Eukaryota</taxon>
        <taxon>Metazoa</taxon>
        <taxon>Spiralia</taxon>
        <taxon>Gnathifera</taxon>
        <taxon>Rotifera</taxon>
        <taxon>Eurotatoria</taxon>
        <taxon>Bdelloidea</taxon>
        <taxon>Philodinida</taxon>
        <taxon>Philodinidae</taxon>
        <taxon>Rotaria</taxon>
    </lineage>
</organism>
<feature type="domain" description="CENP-V/GFA" evidence="4">
    <location>
        <begin position="1"/>
        <end position="89"/>
    </location>
</feature>
<dbReference type="Proteomes" id="UP000681720">
    <property type="component" value="Unassembled WGS sequence"/>
</dbReference>
<dbReference type="Proteomes" id="UP000681967">
    <property type="component" value="Unassembled WGS sequence"/>
</dbReference>
<dbReference type="GO" id="GO:0046872">
    <property type="term" value="F:metal ion binding"/>
    <property type="evidence" value="ECO:0007669"/>
    <property type="project" value="UniProtKB-KW"/>
</dbReference>
<comment type="similarity">
    <text evidence="1">Belongs to the Gfa family.</text>
</comment>
<dbReference type="InterPro" id="IPR052355">
    <property type="entry name" value="CENP-V-like"/>
</dbReference>
<evidence type="ECO:0000313" key="7">
    <source>
        <dbReference type="Proteomes" id="UP000681967"/>
    </source>
</evidence>
<protein>
    <recommendedName>
        <fullName evidence="4">CENP-V/GFA domain-containing protein</fullName>
    </recommendedName>
</protein>
<dbReference type="SUPFAM" id="SSF51316">
    <property type="entry name" value="Mss4-like"/>
    <property type="match status" value="1"/>
</dbReference>